<dbReference type="RefSeq" id="WP_378483654.1">
    <property type="nucleotide sequence ID" value="NZ_JBHUFB010000004.1"/>
</dbReference>
<reference evidence="2" key="1">
    <citation type="journal article" date="2019" name="Int. J. Syst. Evol. Microbiol.">
        <title>The Global Catalogue of Microorganisms (GCM) 10K type strain sequencing project: providing services to taxonomists for standard genome sequencing and annotation.</title>
        <authorList>
            <consortium name="The Broad Institute Genomics Platform"/>
            <consortium name="The Broad Institute Genome Sequencing Center for Infectious Disease"/>
            <person name="Wu L."/>
            <person name="Ma J."/>
        </authorList>
    </citation>
    <scope>NUCLEOTIDE SEQUENCE [LARGE SCALE GENOMIC DNA]</scope>
    <source>
        <strain evidence="2">DT72</strain>
    </source>
</reference>
<name>A0ABW4P045_9NOCA</name>
<organism evidence="1 2">
    <name type="scientific">Rhodococcus gannanensis</name>
    <dbReference type="NCBI Taxonomy" id="1960308"/>
    <lineage>
        <taxon>Bacteria</taxon>
        <taxon>Bacillati</taxon>
        <taxon>Actinomycetota</taxon>
        <taxon>Actinomycetes</taxon>
        <taxon>Mycobacteriales</taxon>
        <taxon>Nocardiaceae</taxon>
        <taxon>Rhodococcus</taxon>
    </lineage>
</organism>
<sequence>MTSSDVGTASTPASTPRLGRALFFIHQQVPVISDAVIKAKLEQLISAGDAMIYAVALKGHGNVSREMAVEFAAHAGIGQGRLYREILPKLQEADLISWTLDPSGDLAWIDEFVGLSGRVIDQAMRVVEKYGPTPVESAVLHCTEIASWAPLTWDQHAEQLHSRGFPDAVIDEAMKLTLAAGVNQRVKSRDLGEYVIYNPNVWSAQHISIAAFIKGLPPAERDSYLGLCEQAAASPGLVLNSYGGLQSGILASARKVGLVQAATVKSSVTGGQQTYVFSPMMESEDDKLQTTEVLHQRKLFVAHILYGHEMAVAGRGRIMDPGVLVRALLRKGSVGPASNIASDYHLLEASGIVAVRPSDSEPGRAYLELVKKEIVEGGLGWIEASLGGSGNGDGADLSSLKPPQLWTSPEVDRAHLPDTGAAMEIADSAILRLREARKEAASAARYDAP</sequence>
<protein>
    <submittedName>
        <fullName evidence="1">Uncharacterized protein</fullName>
    </submittedName>
</protein>
<dbReference type="Proteomes" id="UP001597286">
    <property type="component" value="Unassembled WGS sequence"/>
</dbReference>
<keyword evidence="2" id="KW-1185">Reference proteome</keyword>
<evidence type="ECO:0000313" key="2">
    <source>
        <dbReference type="Proteomes" id="UP001597286"/>
    </source>
</evidence>
<proteinExistence type="predicted"/>
<evidence type="ECO:0000313" key="1">
    <source>
        <dbReference type="EMBL" id="MFD1811099.1"/>
    </source>
</evidence>
<gene>
    <name evidence="1" type="ORF">ACFSJG_02625</name>
</gene>
<comment type="caution">
    <text evidence="1">The sequence shown here is derived from an EMBL/GenBank/DDBJ whole genome shotgun (WGS) entry which is preliminary data.</text>
</comment>
<accession>A0ABW4P045</accession>
<dbReference type="EMBL" id="JBHUFB010000004">
    <property type="protein sequence ID" value="MFD1811099.1"/>
    <property type="molecule type" value="Genomic_DNA"/>
</dbReference>